<dbReference type="InterPro" id="IPR052162">
    <property type="entry name" value="Sensor_kinase/Photoreceptor"/>
</dbReference>
<reference evidence="9 10" key="1">
    <citation type="submission" date="2018-06" db="EMBL/GenBank/DDBJ databases">
        <title>Genomic Encyclopedia of Type Strains, Phase III (KMG-III): the genomes of soil and plant-associated and newly described type strains.</title>
        <authorList>
            <person name="Whitman W."/>
        </authorList>
    </citation>
    <scope>NUCLEOTIDE SEQUENCE [LARGE SCALE GENOMIC DNA]</scope>
    <source>
        <strain evidence="9 10">CGMCC 1.12398</strain>
    </source>
</reference>
<dbReference type="FunFam" id="3.30.565.10:FF:000006">
    <property type="entry name" value="Sensor histidine kinase WalK"/>
    <property type="match status" value="1"/>
</dbReference>
<comment type="caution">
    <text evidence="9">The sequence shown here is derived from an EMBL/GenBank/DDBJ whole genome shotgun (WGS) entry which is preliminary data.</text>
</comment>
<dbReference type="PANTHER" id="PTHR43304:SF1">
    <property type="entry name" value="PAC DOMAIN-CONTAINING PROTEIN"/>
    <property type="match status" value="1"/>
</dbReference>
<evidence type="ECO:0000256" key="2">
    <source>
        <dbReference type="ARBA" id="ARBA00012438"/>
    </source>
</evidence>
<comment type="catalytic activity">
    <reaction evidence="1">
        <text>ATP + protein L-histidine = ADP + protein N-phospho-L-histidine.</text>
        <dbReference type="EC" id="2.7.13.3"/>
    </reaction>
</comment>
<evidence type="ECO:0000256" key="6">
    <source>
        <dbReference type="SAM" id="Coils"/>
    </source>
</evidence>
<dbReference type="SUPFAM" id="SSF47384">
    <property type="entry name" value="Homodimeric domain of signal transducing histidine kinase"/>
    <property type="match status" value="1"/>
</dbReference>
<dbReference type="Pfam" id="PF02518">
    <property type="entry name" value="HATPase_c"/>
    <property type="match status" value="1"/>
</dbReference>
<dbReference type="InterPro" id="IPR036097">
    <property type="entry name" value="HisK_dim/P_sf"/>
</dbReference>
<dbReference type="SUPFAM" id="SSF55874">
    <property type="entry name" value="ATPase domain of HSP90 chaperone/DNA topoisomerase II/histidine kinase"/>
    <property type="match status" value="1"/>
</dbReference>
<keyword evidence="6" id="KW-0175">Coiled coil</keyword>
<dbReference type="InterPro" id="IPR036890">
    <property type="entry name" value="HATPase_C_sf"/>
</dbReference>
<evidence type="ECO:0000256" key="3">
    <source>
        <dbReference type="ARBA" id="ARBA00022553"/>
    </source>
</evidence>
<dbReference type="PROSITE" id="PS50109">
    <property type="entry name" value="HIS_KIN"/>
    <property type="match status" value="1"/>
</dbReference>
<keyword evidence="10" id="KW-1185">Reference proteome</keyword>
<evidence type="ECO:0000313" key="9">
    <source>
        <dbReference type="EMBL" id="RAK22679.1"/>
    </source>
</evidence>
<feature type="transmembrane region" description="Helical" evidence="7">
    <location>
        <begin position="42"/>
        <end position="61"/>
    </location>
</feature>
<feature type="coiled-coil region" evidence="6">
    <location>
        <begin position="58"/>
        <end position="92"/>
    </location>
</feature>
<dbReference type="Proteomes" id="UP000249620">
    <property type="component" value="Unassembled WGS sequence"/>
</dbReference>
<feature type="transmembrane region" description="Helical" evidence="7">
    <location>
        <begin position="7"/>
        <end position="30"/>
    </location>
</feature>
<evidence type="ECO:0000256" key="7">
    <source>
        <dbReference type="SAM" id="Phobius"/>
    </source>
</evidence>
<keyword evidence="7" id="KW-0472">Membrane</keyword>
<dbReference type="InterPro" id="IPR005467">
    <property type="entry name" value="His_kinase_dom"/>
</dbReference>
<keyword evidence="7" id="KW-1133">Transmembrane helix</keyword>
<dbReference type="Gene3D" id="1.10.287.130">
    <property type="match status" value="1"/>
</dbReference>
<dbReference type="EC" id="2.7.13.3" evidence="2"/>
<keyword evidence="4" id="KW-0808">Transferase</keyword>
<keyword evidence="5 9" id="KW-0418">Kinase</keyword>
<sequence>MKSELKITLLYITIGILWIFLSDHFVLLFITKNTQEQITNFQNIKGCFFVISTGLLLFTLLKRHNSAIRQKIEELKEKSTELKKTNNELENYFFLASHDLQEPNRTIISFLTNLEKKYKNSLDEQGHKYIKYAIDGAYYMRKSILNLQEHTKIGKNLNFKNIDLNLVIKNIIKEYENELTLDNITISKLPIIKTDENLIYLIFKNLIENAIKFKKNNEKLHITIKHKEQSDYWEFTCSDNGIGIDKEYHEKIFQLFQRLNSSSENKGTGVGLSITKKAIEILGGKIQIDSSPNKGSSFYFTLPKNTIKNTKYK</sequence>
<evidence type="ECO:0000256" key="1">
    <source>
        <dbReference type="ARBA" id="ARBA00000085"/>
    </source>
</evidence>
<organism evidence="9 10">
    <name type="scientific">Flavobacterium aquaticum</name>
    <dbReference type="NCBI Taxonomy" id="1236486"/>
    <lineage>
        <taxon>Bacteria</taxon>
        <taxon>Pseudomonadati</taxon>
        <taxon>Bacteroidota</taxon>
        <taxon>Flavobacteriia</taxon>
        <taxon>Flavobacteriales</taxon>
        <taxon>Flavobacteriaceae</taxon>
        <taxon>Flavobacterium</taxon>
    </lineage>
</organism>
<evidence type="ECO:0000259" key="8">
    <source>
        <dbReference type="PROSITE" id="PS50109"/>
    </source>
</evidence>
<dbReference type="SMART" id="SM00387">
    <property type="entry name" value="HATPase_c"/>
    <property type="match status" value="1"/>
</dbReference>
<gene>
    <name evidence="9" type="ORF">B0I03_104205</name>
</gene>
<keyword evidence="7" id="KW-0812">Transmembrane</keyword>
<accession>A0A327YXP6</accession>
<dbReference type="InterPro" id="IPR004358">
    <property type="entry name" value="Sig_transdc_His_kin-like_C"/>
</dbReference>
<evidence type="ECO:0000256" key="5">
    <source>
        <dbReference type="ARBA" id="ARBA00022777"/>
    </source>
</evidence>
<dbReference type="EMBL" id="QLMI01000004">
    <property type="protein sequence ID" value="RAK22679.1"/>
    <property type="molecule type" value="Genomic_DNA"/>
</dbReference>
<evidence type="ECO:0000256" key="4">
    <source>
        <dbReference type="ARBA" id="ARBA00022679"/>
    </source>
</evidence>
<dbReference type="AlphaFoldDB" id="A0A327YXP6"/>
<feature type="domain" description="Histidine kinase" evidence="8">
    <location>
        <begin position="95"/>
        <end position="306"/>
    </location>
</feature>
<name>A0A327YXP6_9FLAO</name>
<dbReference type="InterPro" id="IPR003594">
    <property type="entry name" value="HATPase_dom"/>
</dbReference>
<dbReference type="OrthoDB" id="9124519at2"/>
<keyword evidence="3" id="KW-0597">Phosphoprotein</keyword>
<protein>
    <recommendedName>
        <fullName evidence="2">histidine kinase</fullName>
        <ecNumber evidence="2">2.7.13.3</ecNumber>
    </recommendedName>
</protein>
<evidence type="ECO:0000313" key="10">
    <source>
        <dbReference type="Proteomes" id="UP000249620"/>
    </source>
</evidence>
<dbReference type="PANTHER" id="PTHR43304">
    <property type="entry name" value="PHYTOCHROME-LIKE PROTEIN CPH1"/>
    <property type="match status" value="1"/>
</dbReference>
<dbReference type="GO" id="GO:0000155">
    <property type="term" value="F:phosphorelay sensor kinase activity"/>
    <property type="evidence" value="ECO:0007669"/>
    <property type="project" value="InterPro"/>
</dbReference>
<dbReference type="PRINTS" id="PR00344">
    <property type="entry name" value="BCTRLSENSOR"/>
</dbReference>
<proteinExistence type="predicted"/>
<dbReference type="RefSeq" id="WP_111566894.1">
    <property type="nucleotide sequence ID" value="NZ_QLMI01000004.1"/>
</dbReference>
<dbReference type="Gene3D" id="3.30.565.10">
    <property type="entry name" value="Histidine kinase-like ATPase, C-terminal domain"/>
    <property type="match status" value="1"/>
</dbReference>